<comment type="similarity">
    <text evidence="1">Belongs to the ETS family.</text>
</comment>
<sequence length="275" mass="30823">MAEDALYTLSNRWFETVKLPNGQQSYEFARQMKLGLLKGCCRSPLLHLLVDLLSDNRHKNVINWCGGNSSVFDIIDREGVVQMWSEQSRQQRSYISVVCQLKAVCNKRVPSISGKPIRILSRVSTGSYHVFPDYAAHEIPLISPKFLEWQLQKMAKTKKTSQAAVSALKEKSKGWPVFHFAGISPTQNNSTAASLELGIRYKKGHPQLSFVIELKSEIFQNPSHDNTFYCSSSPTTAAPTGITFNELSELPELSVDDVDAVLFEAEHPCDPYGKL</sequence>
<dbReference type="WBParaSite" id="HPLM_0000941701-mRNA-1">
    <property type="protein sequence ID" value="HPLM_0000941701-mRNA-1"/>
    <property type="gene ID" value="HPLM_0000941701"/>
</dbReference>
<dbReference type="EMBL" id="UZAF01017056">
    <property type="protein sequence ID" value="VDO37410.1"/>
    <property type="molecule type" value="Genomic_DNA"/>
</dbReference>
<dbReference type="InterPro" id="IPR036388">
    <property type="entry name" value="WH-like_DNA-bd_sf"/>
</dbReference>
<dbReference type="InterPro" id="IPR000418">
    <property type="entry name" value="Ets_dom"/>
</dbReference>
<dbReference type="STRING" id="6290.A0A0N4WFD2"/>
<name>A0A0N4WFD2_HAEPC</name>
<dbReference type="Proteomes" id="UP000268014">
    <property type="component" value="Unassembled WGS sequence"/>
</dbReference>
<protein>
    <submittedName>
        <fullName evidence="5">ETS domain-containing protein</fullName>
    </submittedName>
</protein>
<dbReference type="GO" id="GO:0003700">
    <property type="term" value="F:DNA-binding transcription factor activity"/>
    <property type="evidence" value="ECO:0007669"/>
    <property type="project" value="InterPro"/>
</dbReference>
<dbReference type="AlphaFoldDB" id="A0A0N4WFD2"/>
<reference evidence="3 4" key="2">
    <citation type="submission" date="2018-11" db="EMBL/GenBank/DDBJ databases">
        <authorList>
            <consortium name="Pathogen Informatics"/>
        </authorList>
    </citation>
    <scope>NUCLEOTIDE SEQUENCE [LARGE SCALE GENOMIC DNA]</scope>
    <source>
        <strain evidence="3 4">MHpl1</strain>
    </source>
</reference>
<proteinExistence type="inferred from homology"/>
<organism evidence="5">
    <name type="scientific">Haemonchus placei</name>
    <name type="common">Barber's pole worm</name>
    <dbReference type="NCBI Taxonomy" id="6290"/>
    <lineage>
        <taxon>Eukaryota</taxon>
        <taxon>Metazoa</taxon>
        <taxon>Ecdysozoa</taxon>
        <taxon>Nematoda</taxon>
        <taxon>Chromadorea</taxon>
        <taxon>Rhabditida</taxon>
        <taxon>Rhabditina</taxon>
        <taxon>Rhabditomorpha</taxon>
        <taxon>Strongyloidea</taxon>
        <taxon>Trichostrongylidae</taxon>
        <taxon>Haemonchus</taxon>
    </lineage>
</organism>
<reference evidence="5" key="1">
    <citation type="submission" date="2017-02" db="UniProtKB">
        <authorList>
            <consortium name="WormBaseParasite"/>
        </authorList>
    </citation>
    <scope>IDENTIFICATION</scope>
</reference>
<feature type="domain" description="ETS" evidence="2">
    <location>
        <begin position="45"/>
        <end position="107"/>
    </location>
</feature>
<evidence type="ECO:0000259" key="2">
    <source>
        <dbReference type="Pfam" id="PF00178"/>
    </source>
</evidence>
<evidence type="ECO:0000256" key="1">
    <source>
        <dbReference type="ARBA" id="ARBA00005562"/>
    </source>
</evidence>
<dbReference type="SUPFAM" id="SSF46785">
    <property type="entry name" value="Winged helix' DNA-binding domain"/>
    <property type="match status" value="1"/>
</dbReference>
<dbReference type="OrthoDB" id="5865939at2759"/>
<dbReference type="Pfam" id="PF00178">
    <property type="entry name" value="Ets"/>
    <property type="match status" value="1"/>
</dbReference>
<dbReference type="GO" id="GO:0043565">
    <property type="term" value="F:sequence-specific DNA binding"/>
    <property type="evidence" value="ECO:0007669"/>
    <property type="project" value="InterPro"/>
</dbReference>
<evidence type="ECO:0000313" key="4">
    <source>
        <dbReference type="Proteomes" id="UP000268014"/>
    </source>
</evidence>
<dbReference type="InterPro" id="IPR036390">
    <property type="entry name" value="WH_DNA-bd_sf"/>
</dbReference>
<dbReference type="Gene3D" id="1.10.10.10">
    <property type="entry name" value="Winged helix-like DNA-binding domain superfamily/Winged helix DNA-binding domain"/>
    <property type="match status" value="1"/>
</dbReference>
<keyword evidence="4" id="KW-1185">Reference proteome</keyword>
<evidence type="ECO:0000313" key="5">
    <source>
        <dbReference type="WBParaSite" id="HPLM_0000941701-mRNA-1"/>
    </source>
</evidence>
<accession>A0A0N4WFD2</accession>
<gene>
    <name evidence="3" type="ORF">HPLM_LOCUS9409</name>
</gene>
<evidence type="ECO:0000313" key="3">
    <source>
        <dbReference type="EMBL" id="VDO37410.1"/>
    </source>
</evidence>